<evidence type="ECO:0000256" key="9">
    <source>
        <dbReference type="ARBA" id="ARBA00022679"/>
    </source>
</evidence>
<name>A0AAD4Y6I1_OVIAM</name>
<dbReference type="GO" id="GO:0008168">
    <property type="term" value="F:methyltransferase activity"/>
    <property type="evidence" value="ECO:0007669"/>
    <property type="project" value="UniProtKB-KW"/>
</dbReference>
<dbReference type="EC" id="2.1.1.290" evidence="6"/>
<keyword evidence="11" id="KW-0106">Calcium</keyword>
<keyword evidence="8" id="KW-0489">Methyltransferase</keyword>
<dbReference type="InterPro" id="IPR038765">
    <property type="entry name" value="Papain-like_cys_pep_sf"/>
</dbReference>
<dbReference type="InterPro" id="IPR015915">
    <property type="entry name" value="Kelch-typ_b-propeller"/>
</dbReference>
<dbReference type="InterPro" id="IPR001102">
    <property type="entry name" value="Transglutaminase_N"/>
</dbReference>
<dbReference type="EC" id="2.3.1.231" evidence="5"/>
<keyword evidence="10" id="KW-0479">Metal-binding</keyword>
<evidence type="ECO:0000259" key="17">
    <source>
        <dbReference type="SMART" id="SM00460"/>
    </source>
</evidence>
<dbReference type="InterPro" id="IPR013808">
    <property type="entry name" value="Transglutaminase_AS"/>
</dbReference>
<evidence type="ECO:0000256" key="3">
    <source>
        <dbReference type="ARBA" id="ARBA00004797"/>
    </source>
</evidence>
<reference evidence="18" key="1">
    <citation type="submission" date="2022-03" db="EMBL/GenBank/DDBJ databases">
        <title>Genomic analyses of argali, domestic sheep and their hybrids provide insights into chromosomal evolution, heterosis and genetic basis of agronomic traits.</title>
        <authorList>
            <person name="Li M."/>
        </authorList>
    </citation>
    <scope>NUCLEOTIDE SEQUENCE</scope>
    <source>
        <strain evidence="18">CAU-MHL-2022a</strain>
        <tissue evidence="18">Skin</tissue>
    </source>
</reference>
<dbReference type="SUPFAM" id="SSF81296">
    <property type="entry name" value="E set domains"/>
    <property type="match status" value="1"/>
</dbReference>
<dbReference type="PROSITE" id="PS00547">
    <property type="entry name" value="TRANSGLUTAMINASES"/>
    <property type="match status" value="1"/>
</dbReference>
<sequence length="1329" mass="148149">MGSRNRERRAEAVQSTNDSSALSKSSLAARGYVHDAFAALLVPGTARRAPLIHRGYYVRARAVRHCVRAFVEQTCAAPGTPRSQILSLGAGSDSLYFRLKTAGRLAGAAVWEVDFPDVAERKAQRIRDTPDLCALTGPFQSGDPGSTLCFESSDYRILGLDLRQLQQLDQALAAAGLDGAAPTLLLAEAVLTYLEPDDAAALISWAAQRFSNAIFVVYEQMRPQDAFGEFMQQHFRHLNSPLHGLDRFPDAEAQQQRFLQAGWTACRAMDLNEFYRCFLPAEERRRMENLEPFDEFEEWHLKCAHYFILAASRGDSLSQTLVFPPSETFPRIDPASPSGVFPANVVTGDTQGLGLKRYGHASVLLSPGVILSAGGFGEQEGRHCRVSKFHMLLRYSDFEWKGNQIGSWGTEAQWDGRLYHTMTRLSDTQVLVLGGRLSPVTPALGILQLSYENEDNSAEDPNVTVTKFCPEDSTFSRWRHSTTEVSCENQKYLFVYGGRSVTEPVLSDWHFLHVGKMTWVTIPVEGEGPEGRHSHSACSWQGGALIAGGLGASEEPLSSVFFLKPITSGFLWESIAIQPPITPRPIGLYRAVKGTPIPVPPPELLLSVAALELRSVDLQSAKNNQEHHTQEMGLQRLIVRRSQSFTIQLHFNRPFHSKNDSITFVAETGPAPKELLGTQATFLLTQARQGNGWSASDFTVHANSLYVSLFTPPSAVIGPYSLKMEISQGPSHSTTHPLGTFILLFNPWSAEDDVYLPSETLLQEYIMMDYGFVYKGHERFITPWPWNYGQTFLFFSLFFRDFPGKFEEDIIDICFEILNKSLYFLKNPSKDYSQRNDVVYICRVVSAMINSNDDSGVLQGNWGEDYSRGVSPLEWTGSVAILRQWAARGGQPVKYGQCWVFAAVMCTVMRCLGVPTRVVSNFRSAHNSDANLTIDTYYDQHAEMLPTQKRDKIWNFHVWNECWMIRKDLPPGYNGWQVLDPTPQQTSSGLFRCGPASVKAIREGEIHLPYDTPFVYAEVNADEVVWLLKDGQAQEILAHNTSSIGKEISTKMVGSDQRENITSSYKYPEGSPEERSVFMKASQKMLGVRRTSSPFLDLLGSGGAVGQPAQLQLHLTRKPEWGQDLLLKLHARRVADRAHPQGPIHLVVDFCAQTLLHNGGTRKPLWRQKVHLTLDFGEDIQWPLSLPYNNYRNKLTDEKLIRVSGIAKVEETGRSMLVLKDISLEPPHLSIEVSERAEVGKALRVHISLTNTLSVPLSHCTMVLEGSGLVSGQISNDLGTLVAGHTIKIQVDLYPIKAGPRQLQVLVSSNEIKEIKGYKDIFVAAARAP</sequence>
<dbReference type="Gene3D" id="2.120.10.80">
    <property type="entry name" value="Kelch-type beta propeller"/>
    <property type="match status" value="1"/>
</dbReference>
<evidence type="ECO:0000256" key="16">
    <source>
        <dbReference type="ARBA" id="ARBA00049250"/>
    </source>
</evidence>
<evidence type="ECO:0000256" key="5">
    <source>
        <dbReference type="ARBA" id="ARBA00012155"/>
    </source>
</evidence>
<protein>
    <recommendedName>
        <fullName evidence="7">tRNA wybutosine-synthesizing protein 4</fullName>
        <ecNumber evidence="6">2.1.1.290</ecNumber>
        <ecNumber evidence="5">2.3.1.231</ecNumber>
        <ecNumber evidence="13">2.3.2.13</ecNumber>
    </recommendedName>
    <alternativeName>
        <fullName evidence="15">tRNA(Phe) (7-(3-amino-3-(methoxycarbonyl)propyl)wyosine(37)-N)-methoxycarbonyltransferase</fullName>
    </alternativeName>
    <alternativeName>
        <fullName evidence="14">tRNA(Phe) (7-(3-amino-3-carboxypropyl)wyosine(37)-O)-methyltransferase</fullName>
    </alternativeName>
</protein>
<dbReference type="SUPFAM" id="SSF53335">
    <property type="entry name" value="S-adenosyl-L-methionine-dependent methyltransferases"/>
    <property type="match status" value="1"/>
</dbReference>
<dbReference type="SMART" id="SM00460">
    <property type="entry name" value="TGc"/>
    <property type="match status" value="1"/>
</dbReference>
<keyword evidence="19" id="KW-1185">Reference proteome</keyword>
<dbReference type="InterPro" id="IPR029063">
    <property type="entry name" value="SAM-dependent_MTases_sf"/>
</dbReference>
<evidence type="ECO:0000256" key="1">
    <source>
        <dbReference type="ARBA" id="ARBA00001806"/>
    </source>
</evidence>
<dbReference type="InterPro" id="IPR007213">
    <property type="entry name" value="Ppm1/Ppm2/Tcmp"/>
</dbReference>
<dbReference type="EC" id="2.3.2.13" evidence="13"/>
<feature type="domain" description="Transglutaminase-like" evidence="17">
    <location>
        <begin position="890"/>
        <end position="983"/>
    </location>
</feature>
<dbReference type="GO" id="GO:0032259">
    <property type="term" value="P:methylation"/>
    <property type="evidence" value="ECO:0007669"/>
    <property type="project" value="UniProtKB-KW"/>
</dbReference>
<dbReference type="Gene3D" id="2.60.40.10">
    <property type="entry name" value="Immunoglobulins"/>
    <property type="match status" value="3"/>
</dbReference>
<comment type="pathway">
    <text evidence="3">tRNA modification; wybutosine-tRNA(Phe) biosynthesis.</text>
</comment>
<dbReference type="SUPFAM" id="SSF54001">
    <property type="entry name" value="Cysteine proteinases"/>
    <property type="match status" value="1"/>
</dbReference>
<comment type="similarity">
    <text evidence="4">Belongs to the transglutaminase superfamily. Transglutaminase family.</text>
</comment>
<dbReference type="Gene3D" id="3.90.260.10">
    <property type="entry name" value="Transglutaminase-like"/>
    <property type="match status" value="1"/>
</dbReference>
<comment type="cofactor">
    <cofactor evidence="2">
        <name>Ca(2+)</name>
        <dbReference type="ChEBI" id="CHEBI:29108"/>
    </cofactor>
</comment>
<evidence type="ECO:0000313" key="18">
    <source>
        <dbReference type="EMBL" id="KAI4535271.1"/>
    </source>
</evidence>
<dbReference type="SUPFAM" id="SSF117281">
    <property type="entry name" value="Kelch motif"/>
    <property type="match status" value="1"/>
</dbReference>
<dbReference type="InterPro" id="IPR002931">
    <property type="entry name" value="Transglutaminase-like"/>
</dbReference>
<dbReference type="Pfam" id="PF01841">
    <property type="entry name" value="Transglut_core"/>
    <property type="match status" value="1"/>
</dbReference>
<dbReference type="FunFam" id="3.90.260.10:FF:000001">
    <property type="entry name" value="Protein-glutamine gamma-glutamyltransferase 2"/>
    <property type="match status" value="1"/>
</dbReference>
<evidence type="ECO:0000256" key="14">
    <source>
        <dbReference type="ARBA" id="ARBA00029750"/>
    </source>
</evidence>
<dbReference type="FunFam" id="2.60.40.10:FF:000090">
    <property type="entry name" value="Protein-glutamine gamma-glutamyltransferase 2"/>
    <property type="match status" value="1"/>
</dbReference>
<evidence type="ECO:0000256" key="11">
    <source>
        <dbReference type="ARBA" id="ARBA00022837"/>
    </source>
</evidence>
<dbReference type="InterPro" id="IPR008958">
    <property type="entry name" value="Transglutaminase_C"/>
</dbReference>
<evidence type="ECO:0000256" key="12">
    <source>
        <dbReference type="ARBA" id="ARBA00023315"/>
    </source>
</evidence>
<evidence type="ECO:0000313" key="19">
    <source>
        <dbReference type="Proteomes" id="UP001214576"/>
    </source>
</evidence>
<evidence type="ECO:0000256" key="15">
    <source>
        <dbReference type="ARBA" id="ARBA00030847"/>
    </source>
</evidence>
<evidence type="ECO:0000256" key="7">
    <source>
        <dbReference type="ARBA" id="ARBA00018045"/>
    </source>
</evidence>
<dbReference type="FunFam" id="2.60.40.10:FF:000278">
    <property type="entry name" value="Protein-glutamine gamma-glutamyltransferase 2"/>
    <property type="match status" value="1"/>
</dbReference>
<dbReference type="InterPro" id="IPR014756">
    <property type="entry name" value="Ig_E-set"/>
</dbReference>
<comment type="catalytic activity">
    <reaction evidence="16">
        <text>7-[(3S)-(3-amino-3-methoxycarbonyl)propyl]wyosine(37) in tRNA(Phe) + S-adenosyl-L-methionine + CO2 = wybutosine(37) in tRNA(Phe) + S-adenosyl-L-homocysteine + 2 H(+)</text>
        <dbReference type="Rhea" id="RHEA:37119"/>
        <dbReference type="Rhea" id="RHEA-COMP:11844"/>
        <dbReference type="Rhea" id="RHEA-COMP:11847"/>
        <dbReference type="ChEBI" id="CHEBI:15378"/>
        <dbReference type="ChEBI" id="CHEBI:16526"/>
        <dbReference type="ChEBI" id="CHEBI:57856"/>
        <dbReference type="ChEBI" id="CHEBI:59789"/>
        <dbReference type="ChEBI" id="CHEBI:73544"/>
        <dbReference type="ChEBI" id="CHEBI:74275"/>
        <dbReference type="EC" id="2.3.1.231"/>
    </reaction>
</comment>
<comment type="caution">
    <text evidence="18">The sequence shown here is derived from an EMBL/GenBank/DDBJ whole genome shotgun (WGS) entry which is preliminary data.</text>
</comment>
<evidence type="ECO:0000256" key="8">
    <source>
        <dbReference type="ARBA" id="ARBA00022603"/>
    </source>
</evidence>
<dbReference type="GO" id="GO:0003810">
    <property type="term" value="F:protein-glutamine gamma-glutamyltransferase activity"/>
    <property type="evidence" value="ECO:0007669"/>
    <property type="project" value="UniProtKB-EC"/>
</dbReference>
<dbReference type="Proteomes" id="UP001214576">
    <property type="component" value="Unassembled WGS sequence"/>
</dbReference>
<dbReference type="InterPro" id="IPR036985">
    <property type="entry name" value="Transglutaminase-like_sf"/>
</dbReference>
<dbReference type="Pfam" id="PF00868">
    <property type="entry name" value="Transglut_N"/>
    <property type="match status" value="1"/>
</dbReference>
<dbReference type="InterPro" id="IPR013783">
    <property type="entry name" value="Ig-like_fold"/>
</dbReference>
<dbReference type="GO" id="GO:0046872">
    <property type="term" value="F:metal ion binding"/>
    <property type="evidence" value="ECO:0007669"/>
    <property type="project" value="UniProtKB-KW"/>
</dbReference>
<gene>
    <name evidence="18" type="ORF">MG293_014497</name>
</gene>
<dbReference type="Gene3D" id="3.40.50.150">
    <property type="entry name" value="Vaccinia Virus protein VP39"/>
    <property type="match status" value="1"/>
</dbReference>
<keyword evidence="12" id="KW-0012">Acyltransferase</keyword>
<evidence type="ECO:0000256" key="13">
    <source>
        <dbReference type="ARBA" id="ARBA00024222"/>
    </source>
</evidence>
<evidence type="ECO:0000256" key="6">
    <source>
        <dbReference type="ARBA" id="ARBA00012779"/>
    </source>
</evidence>
<comment type="catalytic activity">
    <reaction evidence="1">
        <text>7-[(3S)-3-amino-3-carboxypropyl]wyosine(37) in tRNA(Phe) + S-adenosyl-L-methionine = 7-[(3S)-(3-amino-3-methoxycarbonyl)propyl]wyosine(37) in tRNA(Phe) + S-adenosyl-L-homocysteine</text>
        <dbReference type="Rhea" id="RHEA:36903"/>
        <dbReference type="Rhea" id="RHEA-COMP:10379"/>
        <dbReference type="Rhea" id="RHEA-COMP:11844"/>
        <dbReference type="ChEBI" id="CHEBI:57856"/>
        <dbReference type="ChEBI" id="CHEBI:59789"/>
        <dbReference type="ChEBI" id="CHEBI:73543"/>
        <dbReference type="ChEBI" id="CHEBI:74275"/>
        <dbReference type="EC" id="2.1.1.290"/>
    </reaction>
</comment>
<organism evidence="18 19">
    <name type="scientific">Ovis ammon polii</name>
    <dbReference type="NCBI Taxonomy" id="230172"/>
    <lineage>
        <taxon>Eukaryota</taxon>
        <taxon>Metazoa</taxon>
        <taxon>Chordata</taxon>
        <taxon>Craniata</taxon>
        <taxon>Vertebrata</taxon>
        <taxon>Euteleostomi</taxon>
        <taxon>Mammalia</taxon>
        <taxon>Eutheria</taxon>
        <taxon>Laurasiatheria</taxon>
        <taxon>Artiodactyla</taxon>
        <taxon>Ruminantia</taxon>
        <taxon>Pecora</taxon>
        <taxon>Bovidae</taxon>
        <taxon>Caprinae</taxon>
        <taxon>Ovis</taxon>
    </lineage>
</organism>
<dbReference type="Pfam" id="PF24681">
    <property type="entry name" value="Kelch_KLHDC2_KLHL20_DRC7"/>
    <property type="match status" value="1"/>
</dbReference>
<accession>A0AAD4Y6I1</accession>
<dbReference type="Pfam" id="PF00927">
    <property type="entry name" value="Transglut_C"/>
    <property type="match status" value="1"/>
</dbReference>
<dbReference type="Pfam" id="PF04072">
    <property type="entry name" value="LCM"/>
    <property type="match status" value="1"/>
</dbReference>
<dbReference type="PANTHER" id="PTHR11590">
    <property type="entry name" value="PROTEIN-GLUTAMINE GAMMA-GLUTAMYLTRANSFERASE"/>
    <property type="match status" value="1"/>
</dbReference>
<dbReference type="InterPro" id="IPR036238">
    <property type="entry name" value="Transglutaminase_C_sf"/>
</dbReference>
<evidence type="ECO:0000256" key="2">
    <source>
        <dbReference type="ARBA" id="ARBA00001913"/>
    </source>
</evidence>
<proteinExistence type="inferred from homology"/>
<evidence type="ECO:0000256" key="10">
    <source>
        <dbReference type="ARBA" id="ARBA00022723"/>
    </source>
</evidence>
<dbReference type="FunFam" id="3.40.50.150:FF:000207">
    <property type="entry name" value="Leucine carboxyl methyltransferase 2"/>
    <property type="match status" value="1"/>
</dbReference>
<dbReference type="SUPFAM" id="SSF49309">
    <property type="entry name" value="Transglutaminase, two C-terminal domains"/>
    <property type="match status" value="2"/>
</dbReference>
<keyword evidence="9" id="KW-0808">Transferase</keyword>
<evidence type="ECO:0000256" key="4">
    <source>
        <dbReference type="ARBA" id="ARBA00005968"/>
    </source>
</evidence>
<dbReference type="EMBL" id="JAKZEL010000018">
    <property type="protein sequence ID" value="KAI4535271.1"/>
    <property type="molecule type" value="Genomic_DNA"/>
</dbReference>
<dbReference type="InterPro" id="IPR050779">
    <property type="entry name" value="Transglutaminase"/>
</dbReference>
<dbReference type="PANTHER" id="PTHR11590:SF41">
    <property type="entry name" value="PROTEIN-GLUTAMINE GAMMA-GLUTAMYLTRANSFERASE Z"/>
    <property type="match status" value="1"/>
</dbReference>
<dbReference type="FunFam" id="2.60.40.10:FF:001300">
    <property type="entry name" value="protein-glutamine gamma-glutamyltransferase Z"/>
    <property type="match status" value="1"/>
</dbReference>